<evidence type="ECO:0000313" key="2">
    <source>
        <dbReference type="EMBL" id="NEN05386.1"/>
    </source>
</evidence>
<dbReference type="InterPro" id="IPR036390">
    <property type="entry name" value="WH_DNA-bd_sf"/>
</dbReference>
<dbReference type="Gene3D" id="1.10.10.10">
    <property type="entry name" value="Winged helix-like DNA-binding domain superfamily/Winged helix DNA-binding domain"/>
    <property type="match status" value="1"/>
</dbReference>
<dbReference type="AlphaFoldDB" id="A0A6L9XVQ6"/>
<dbReference type="Proteomes" id="UP000474967">
    <property type="component" value="Unassembled WGS sequence"/>
</dbReference>
<reference evidence="2 3" key="1">
    <citation type="journal article" date="2014" name="J. Microbiol.">
        <title>Diaminobutyricibacter tongyongensis gen. nov., sp. nov. and Homoserinibacter gongjuensis gen. nov., sp. nov. belong to the family Microbacteriaceae.</title>
        <authorList>
            <person name="Kim S.J."/>
            <person name="Ahn J.H."/>
            <person name="Weon H.Y."/>
            <person name="Hamada M."/>
            <person name="Suzuki K."/>
            <person name="Kwon S.W."/>
        </authorList>
    </citation>
    <scope>NUCLEOTIDE SEQUENCE [LARGE SCALE GENOMIC DNA]</scope>
    <source>
        <strain evidence="2 3">NBRC 108724</strain>
    </source>
</reference>
<proteinExistence type="predicted"/>
<dbReference type="PANTHER" id="PTHR33164:SF43">
    <property type="entry name" value="HTH-TYPE TRANSCRIPTIONAL REPRESSOR YETL"/>
    <property type="match status" value="1"/>
</dbReference>
<accession>A0A6L9XVQ6</accession>
<dbReference type="RefSeq" id="WP_163288608.1">
    <property type="nucleotide sequence ID" value="NZ_JAAGWY010000001.1"/>
</dbReference>
<gene>
    <name evidence="2" type="ORF">G3T36_05825</name>
</gene>
<keyword evidence="3" id="KW-1185">Reference proteome</keyword>
<dbReference type="InterPro" id="IPR000835">
    <property type="entry name" value="HTH_MarR-typ"/>
</dbReference>
<protein>
    <submittedName>
        <fullName evidence="2">Winged helix-turn-helix transcriptional regulator</fullName>
    </submittedName>
</protein>
<dbReference type="GO" id="GO:0003700">
    <property type="term" value="F:DNA-binding transcription factor activity"/>
    <property type="evidence" value="ECO:0007669"/>
    <property type="project" value="InterPro"/>
</dbReference>
<dbReference type="SUPFAM" id="SSF46785">
    <property type="entry name" value="Winged helix' DNA-binding domain"/>
    <property type="match status" value="1"/>
</dbReference>
<comment type="caution">
    <text evidence="2">The sequence shown here is derived from an EMBL/GenBank/DDBJ whole genome shotgun (WGS) entry which is preliminary data.</text>
</comment>
<dbReference type="PROSITE" id="PS50995">
    <property type="entry name" value="HTH_MARR_2"/>
    <property type="match status" value="1"/>
</dbReference>
<dbReference type="EMBL" id="JAAGWY010000001">
    <property type="protein sequence ID" value="NEN05386.1"/>
    <property type="molecule type" value="Genomic_DNA"/>
</dbReference>
<dbReference type="PANTHER" id="PTHR33164">
    <property type="entry name" value="TRANSCRIPTIONAL REGULATOR, MARR FAMILY"/>
    <property type="match status" value="1"/>
</dbReference>
<evidence type="ECO:0000313" key="3">
    <source>
        <dbReference type="Proteomes" id="UP000474967"/>
    </source>
</evidence>
<dbReference type="InterPro" id="IPR036388">
    <property type="entry name" value="WH-like_DNA-bd_sf"/>
</dbReference>
<dbReference type="InterPro" id="IPR039422">
    <property type="entry name" value="MarR/SlyA-like"/>
</dbReference>
<feature type="domain" description="HTH marR-type" evidence="1">
    <location>
        <begin position="24"/>
        <end position="153"/>
    </location>
</feature>
<organism evidence="2 3">
    <name type="scientific">Leifsonia tongyongensis</name>
    <dbReference type="NCBI Taxonomy" id="1268043"/>
    <lineage>
        <taxon>Bacteria</taxon>
        <taxon>Bacillati</taxon>
        <taxon>Actinomycetota</taxon>
        <taxon>Actinomycetes</taxon>
        <taxon>Micrococcales</taxon>
        <taxon>Microbacteriaceae</taxon>
        <taxon>Leifsonia</taxon>
    </lineage>
</organism>
<dbReference type="Pfam" id="PF01047">
    <property type="entry name" value="MarR"/>
    <property type="match status" value="1"/>
</dbReference>
<dbReference type="SMART" id="SM00347">
    <property type="entry name" value="HTH_MARR"/>
    <property type="match status" value="1"/>
</dbReference>
<evidence type="ECO:0000259" key="1">
    <source>
        <dbReference type="PROSITE" id="PS50995"/>
    </source>
</evidence>
<name>A0A6L9XVQ6_9MICO</name>
<dbReference type="PRINTS" id="PR00598">
    <property type="entry name" value="HTHMARR"/>
</dbReference>
<dbReference type="GO" id="GO:0006950">
    <property type="term" value="P:response to stress"/>
    <property type="evidence" value="ECO:0007669"/>
    <property type="project" value="TreeGrafter"/>
</dbReference>
<sequence length="166" mass="18144">MNIPKAPPTTTRPADFTAEIDGVISPLIPTLARAHRAMSQELLRGTGLSAGQELLIMRLFDGPPQSQAELTRWLGVEPPTTAKMLARMEKAGVVERVRSEKDRRLTLVSLTPAGRALHERVSSVWDDLENVTTAGLSDSEVQQLESLLRRLISNLLDDQGSPDVPS</sequence>